<evidence type="ECO:0000313" key="1">
    <source>
        <dbReference type="EMBL" id="KAK3284388.1"/>
    </source>
</evidence>
<evidence type="ECO:0000313" key="2">
    <source>
        <dbReference type="Proteomes" id="UP001190700"/>
    </source>
</evidence>
<sequence length="71" mass="8219">MHEHVTNNQMKKKKKKKKKIRKLYEDYDTNDFGIDEYNARSEDLNNATAGWSEDMNGTAEIHLGCCVDALL</sequence>
<gene>
    <name evidence="1" type="ORF">CYMTET_7959</name>
</gene>
<name>A0AAE0LGG7_9CHLO</name>
<keyword evidence="2" id="KW-1185">Reference proteome</keyword>
<protein>
    <submittedName>
        <fullName evidence="1">Uncharacterized protein</fullName>
    </submittedName>
</protein>
<reference evidence="1 2" key="1">
    <citation type="journal article" date="2015" name="Genome Biol. Evol.">
        <title>Comparative Genomics of a Bacterivorous Green Alga Reveals Evolutionary Causalities and Consequences of Phago-Mixotrophic Mode of Nutrition.</title>
        <authorList>
            <person name="Burns J.A."/>
            <person name="Paasch A."/>
            <person name="Narechania A."/>
            <person name="Kim E."/>
        </authorList>
    </citation>
    <scope>NUCLEOTIDE SEQUENCE [LARGE SCALE GENOMIC DNA]</scope>
    <source>
        <strain evidence="1 2">PLY_AMNH</strain>
    </source>
</reference>
<dbReference type="EMBL" id="LGRX02002294">
    <property type="protein sequence ID" value="KAK3284388.1"/>
    <property type="molecule type" value="Genomic_DNA"/>
</dbReference>
<dbReference type="AlphaFoldDB" id="A0AAE0LGG7"/>
<organism evidence="1 2">
    <name type="scientific">Cymbomonas tetramitiformis</name>
    <dbReference type="NCBI Taxonomy" id="36881"/>
    <lineage>
        <taxon>Eukaryota</taxon>
        <taxon>Viridiplantae</taxon>
        <taxon>Chlorophyta</taxon>
        <taxon>Pyramimonadophyceae</taxon>
        <taxon>Pyramimonadales</taxon>
        <taxon>Pyramimonadaceae</taxon>
        <taxon>Cymbomonas</taxon>
    </lineage>
</organism>
<accession>A0AAE0LGG7</accession>
<proteinExistence type="predicted"/>
<dbReference type="Proteomes" id="UP001190700">
    <property type="component" value="Unassembled WGS sequence"/>
</dbReference>
<comment type="caution">
    <text evidence="1">The sequence shown here is derived from an EMBL/GenBank/DDBJ whole genome shotgun (WGS) entry which is preliminary data.</text>
</comment>